<evidence type="ECO:0000313" key="7">
    <source>
        <dbReference type="Proteomes" id="UP000218785"/>
    </source>
</evidence>
<sequence length="224" mass="25633">MTLKETISPTPEIESLTPETFTHALMVLAHLDSDFARILKKFGPPPMWERERGFPTLLRIILEQQVSLASAKAVYARLCEAIQPLTPENFLTLDDMQLKGIGFSRQKMLYCRELAKAITNGQLNLVQLETMDEMTIRTELKRIKGIGDWTVDIYLLMALQRPDVFPKGDLGIAIALQKLKGLTTRPTPTEIEAIAQNWRPWRAVATRILWHYYLSVITENKKIK</sequence>
<dbReference type="GO" id="GO:0005737">
    <property type="term" value="C:cytoplasm"/>
    <property type="evidence" value="ECO:0007669"/>
    <property type="project" value="TreeGrafter"/>
</dbReference>
<protein>
    <recommendedName>
        <fullName evidence="2">DNA-3-methyladenine glycosylase II</fullName>
        <ecNumber evidence="2">3.2.2.21</ecNumber>
    </recommendedName>
</protein>
<accession>A0A1Z4MV95</accession>
<keyword evidence="7" id="KW-1185">Reference proteome</keyword>
<dbReference type="InterPro" id="IPR051912">
    <property type="entry name" value="Alkylbase_DNA_Glycosylase/TA"/>
</dbReference>
<comment type="catalytic activity">
    <reaction evidence="1">
        <text>Hydrolysis of alkylated DNA, releasing 3-methyladenine, 3-methylguanine, 7-methylguanine and 7-methyladenine.</text>
        <dbReference type="EC" id="3.2.2.21"/>
    </reaction>
</comment>
<dbReference type="GO" id="GO:0032993">
    <property type="term" value="C:protein-DNA complex"/>
    <property type="evidence" value="ECO:0007669"/>
    <property type="project" value="TreeGrafter"/>
</dbReference>
<dbReference type="CDD" id="cd00056">
    <property type="entry name" value="ENDO3c"/>
    <property type="match status" value="1"/>
</dbReference>
<feature type="domain" description="HhH-GPD" evidence="5">
    <location>
        <begin position="62"/>
        <end position="214"/>
    </location>
</feature>
<organism evidence="6 7">
    <name type="scientific">Tolypothrix tenuis PCC 7101</name>
    <dbReference type="NCBI Taxonomy" id="231146"/>
    <lineage>
        <taxon>Bacteria</taxon>
        <taxon>Bacillati</taxon>
        <taxon>Cyanobacteriota</taxon>
        <taxon>Cyanophyceae</taxon>
        <taxon>Nostocales</taxon>
        <taxon>Tolypothrichaceae</taxon>
        <taxon>Tolypothrix</taxon>
    </lineage>
</organism>
<evidence type="ECO:0000259" key="5">
    <source>
        <dbReference type="SMART" id="SM00478"/>
    </source>
</evidence>
<dbReference type="GO" id="GO:0043916">
    <property type="term" value="F:DNA-7-methylguanine glycosylase activity"/>
    <property type="evidence" value="ECO:0007669"/>
    <property type="project" value="TreeGrafter"/>
</dbReference>
<reference evidence="6 7" key="1">
    <citation type="submission" date="2017-06" db="EMBL/GenBank/DDBJ databases">
        <title>Genome sequencing of cyanobaciteial culture collection at National Institute for Environmental Studies (NIES).</title>
        <authorList>
            <person name="Hirose Y."/>
            <person name="Shimura Y."/>
            <person name="Fujisawa T."/>
            <person name="Nakamura Y."/>
            <person name="Kawachi M."/>
        </authorList>
    </citation>
    <scope>NUCLEOTIDE SEQUENCE [LARGE SCALE GENOMIC DNA]</scope>
    <source>
        <strain evidence="6 7">NIES-37</strain>
    </source>
</reference>
<dbReference type="Gene3D" id="1.10.1670.40">
    <property type="match status" value="1"/>
</dbReference>
<dbReference type="EMBL" id="AP018248">
    <property type="protein sequence ID" value="BAY97409.1"/>
    <property type="molecule type" value="Genomic_DNA"/>
</dbReference>
<dbReference type="SUPFAM" id="SSF48150">
    <property type="entry name" value="DNA-glycosylase"/>
    <property type="match status" value="1"/>
</dbReference>
<evidence type="ECO:0000256" key="2">
    <source>
        <dbReference type="ARBA" id="ARBA00012000"/>
    </source>
</evidence>
<dbReference type="RefSeq" id="WP_096574474.1">
    <property type="nucleotide sequence ID" value="NZ_CAWNJS010000001.1"/>
</dbReference>
<dbReference type="SMART" id="SM00478">
    <property type="entry name" value="ENDO3c"/>
    <property type="match status" value="1"/>
</dbReference>
<keyword evidence="4" id="KW-0234">DNA repair</keyword>
<evidence type="ECO:0000256" key="3">
    <source>
        <dbReference type="ARBA" id="ARBA00022763"/>
    </source>
</evidence>
<dbReference type="InterPro" id="IPR011257">
    <property type="entry name" value="DNA_glycosylase"/>
</dbReference>
<evidence type="ECO:0000256" key="4">
    <source>
        <dbReference type="ARBA" id="ARBA00023204"/>
    </source>
</evidence>
<dbReference type="Proteomes" id="UP000218785">
    <property type="component" value="Chromosome"/>
</dbReference>
<dbReference type="GO" id="GO:0006307">
    <property type="term" value="P:DNA alkylation repair"/>
    <property type="evidence" value="ECO:0007669"/>
    <property type="project" value="TreeGrafter"/>
</dbReference>
<dbReference type="GO" id="GO:0008725">
    <property type="term" value="F:DNA-3-methyladenine glycosylase activity"/>
    <property type="evidence" value="ECO:0007669"/>
    <property type="project" value="TreeGrafter"/>
</dbReference>
<dbReference type="GO" id="GO:0006285">
    <property type="term" value="P:base-excision repair, AP site formation"/>
    <property type="evidence" value="ECO:0007669"/>
    <property type="project" value="TreeGrafter"/>
</dbReference>
<dbReference type="Pfam" id="PF00730">
    <property type="entry name" value="HhH-GPD"/>
    <property type="match status" value="1"/>
</dbReference>
<proteinExistence type="predicted"/>
<gene>
    <name evidence="6" type="ORF">NIES37_13510</name>
</gene>
<dbReference type="EC" id="3.2.2.21" evidence="2"/>
<dbReference type="PANTHER" id="PTHR43003:SF5">
    <property type="entry name" value="DNA-3-METHYLADENINE GLYCOSYLASE"/>
    <property type="match status" value="1"/>
</dbReference>
<dbReference type="PANTHER" id="PTHR43003">
    <property type="entry name" value="DNA-3-METHYLADENINE GLYCOSYLASE"/>
    <property type="match status" value="1"/>
</dbReference>
<dbReference type="AlphaFoldDB" id="A0A1Z4MV95"/>
<dbReference type="GO" id="GO:0032131">
    <property type="term" value="F:alkylated DNA binding"/>
    <property type="evidence" value="ECO:0007669"/>
    <property type="project" value="TreeGrafter"/>
</dbReference>
<keyword evidence="3" id="KW-0227">DNA damage</keyword>
<evidence type="ECO:0000256" key="1">
    <source>
        <dbReference type="ARBA" id="ARBA00000086"/>
    </source>
</evidence>
<dbReference type="KEGG" id="ttq:NIES37_13510"/>
<evidence type="ECO:0000313" key="6">
    <source>
        <dbReference type="EMBL" id="BAY97409.1"/>
    </source>
</evidence>
<name>A0A1Z4MV95_9CYAN</name>
<dbReference type="InterPro" id="IPR003265">
    <property type="entry name" value="HhH-GPD_domain"/>
</dbReference>
<dbReference type="Gene3D" id="1.10.340.30">
    <property type="entry name" value="Hypothetical protein, domain 2"/>
    <property type="match status" value="1"/>
</dbReference>